<dbReference type="AlphaFoldDB" id="A0A645A1B2"/>
<gene>
    <name evidence="1" type="ORF">SDC9_91312</name>
</gene>
<proteinExistence type="predicted"/>
<comment type="caution">
    <text evidence="1">The sequence shown here is derived from an EMBL/GenBank/DDBJ whole genome shotgun (WGS) entry which is preliminary data.</text>
</comment>
<dbReference type="EMBL" id="VSSQ01010553">
    <property type="protein sequence ID" value="MPM44633.1"/>
    <property type="molecule type" value="Genomic_DNA"/>
</dbReference>
<protein>
    <submittedName>
        <fullName evidence="1">Uncharacterized protein</fullName>
    </submittedName>
</protein>
<reference evidence="1" key="1">
    <citation type="submission" date="2019-08" db="EMBL/GenBank/DDBJ databases">
        <authorList>
            <person name="Kucharzyk K."/>
            <person name="Murdoch R.W."/>
            <person name="Higgins S."/>
            <person name="Loffler F."/>
        </authorList>
    </citation>
    <scope>NUCLEOTIDE SEQUENCE</scope>
</reference>
<name>A0A645A1B2_9ZZZZ</name>
<sequence>MRYPLTIQEIMSTDKGIPDATFKGGMNWGVPGTFRGHKEYGNYELILKRMLFITLILHTNEV</sequence>
<organism evidence="1">
    <name type="scientific">bioreactor metagenome</name>
    <dbReference type="NCBI Taxonomy" id="1076179"/>
    <lineage>
        <taxon>unclassified sequences</taxon>
        <taxon>metagenomes</taxon>
        <taxon>ecological metagenomes</taxon>
    </lineage>
</organism>
<accession>A0A645A1B2</accession>
<evidence type="ECO:0000313" key="1">
    <source>
        <dbReference type="EMBL" id="MPM44633.1"/>
    </source>
</evidence>